<dbReference type="InterPro" id="IPR003593">
    <property type="entry name" value="AAA+_ATPase"/>
</dbReference>
<dbReference type="InterPro" id="IPR027417">
    <property type="entry name" value="P-loop_NTPase"/>
</dbReference>
<dbReference type="InterPro" id="IPR003439">
    <property type="entry name" value="ABC_transporter-like_ATP-bd"/>
</dbReference>
<dbReference type="GO" id="GO:0016887">
    <property type="term" value="F:ATP hydrolysis activity"/>
    <property type="evidence" value="ECO:0007669"/>
    <property type="project" value="InterPro"/>
</dbReference>
<dbReference type="EMBL" id="JAMD01000023">
    <property type="protein sequence ID" value="KEJ93896.1"/>
    <property type="molecule type" value="Genomic_DNA"/>
</dbReference>
<dbReference type="EMBL" id="JAFBWN010000009">
    <property type="protein sequence ID" value="MBM2355780.1"/>
    <property type="molecule type" value="Genomic_DNA"/>
</dbReference>
<gene>
    <name evidence="5" type="primary">livG</name>
    <name evidence="6" type="ORF">JQX14_14610</name>
    <name evidence="5" type="ORF">SUH3_12350</name>
</gene>
<reference evidence="6" key="2">
    <citation type="submission" date="2021-01" db="EMBL/GenBank/DDBJ databases">
        <title>Diatom-associated Roseobacters Show Island Model of Population Structure.</title>
        <authorList>
            <person name="Qu L."/>
            <person name="Feng X."/>
            <person name="Chen Y."/>
            <person name="Li L."/>
            <person name="Wang X."/>
            <person name="Hu Z."/>
            <person name="Wang H."/>
            <person name="Luo H."/>
        </authorList>
    </citation>
    <scope>NUCLEOTIDE SEQUENCE</scope>
    <source>
        <strain evidence="6">SM26-45</strain>
    </source>
</reference>
<feature type="domain" description="ABC transporter" evidence="4">
    <location>
        <begin position="5"/>
        <end position="252"/>
    </location>
</feature>
<evidence type="ECO:0000256" key="1">
    <source>
        <dbReference type="ARBA" id="ARBA00022448"/>
    </source>
</evidence>
<dbReference type="OrthoDB" id="9806149at2"/>
<keyword evidence="7" id="KW-1185">Reference proteome</keyword>
<dbReference type="GO" id="GO:0015808">
    <property type="term" value="P:L-alanine transport"/>
    <property type="evidence" value="ECO:0007669"/>
    <property type="project" value="TreeGrafter"/>
</dbReference>
<accession>A0A073IWQ3</accession>
<dbReference type="CDD" id="cd03219">
    <property type="entry name" value="ABC_Mj1267_LivG_branched"/>
    <property type="match status" value="1"/>
</dbReference>
<dbReference type="FunFam" id="3.40.50.300:FF:000421">
    <property type="entry name" value="Branched-chain amino acid ABC transporter ATP-binding protein"/>
    <property type="match status" value="1"/>
</dbReference>
<sequence>MTAILETDGLSISFGGLKALDNVNLSVRPGEILSVIGPNGAGKTTLFNLISGVYKPRSGKVLLEGQDVTGQSPDKLAGRGLTRTFQNLQVFQTMTALENVMVARHLHEKRNVLAHLLALPSVRRQREETRKRAMECLARVGMEHYADQTADSLPYGALKRLEIARALALVPKVLLLDEPAAGCNPRETEEIDEIISKIAAEGMAVVLVEHDMRLVMKISNHILVLNFGKKLAEGNAATIAADPHVIEAYLGLEGDEGEAGAVAE</sequence>
<dbReference type="InterPro" id="IPR032823">
    <property type="entry name" value="BCA_ABC_TP_C"/>
</dbReference>
<dbReference type="PANTHER" id="PTHR45772:SF7">
    <property type="entry name" value="AMINO ACID ABC TRANSPORTER ATP-BINDING PROTEIN"/>
    <property type="match status" value="1"/>
</dbReference>
<dbReference type="GO" id="GO:0042941">
    <property type="term" value="P:D-alanine transmembrane transport"/>
    <property type="evidence" value="ECO:0007669"/>
    <property type="project" value="TreeGrafter"/>
</dbReference>
<dbReference type="InterPro" id="IPR051120">
    <property type="entry name" value="ABC_AA/LPS_Transport"/>
</dbReference>
<proteinExistence type="predicted"/>
<dbReference type="GO" id="GO:0005886">
    <property type="term" value="C:plasma membrane"/>
    <property type="evidence" value="ECO:0007669"/>
    <property type="project" value="TreeGrafter"/>
</dbReference>
<dbReference type="GO" id="GO:1903805">
    <property type="term" value="P:L-valine import across plasma membrane"/>
    <property type="evidence" value="ECO:0007669"/>
    <property type="project" value="TreeGrafter"/>
</dbReference>
<keyword evidence="3 5" id="KW-0067">ATP-binding</keyword>
<keyword evidence="2" id="KW-0547">Nucleotide-binding</keyword>
<dbReference type="RefSeq" id="WP_037931259.1">
    <property type="nucleotide sequence ID" value="NZ_CP086770.1"/>
</dbReference>
<dbReference type="AlphaFoldDB" id="A0A073IWQ3"/>
<name>A0A073IWQ3_9RHOB</name>
<evidence type="ECO:0000313" key="6">
    <source>
        <dbReference type="EMBL" id="MBM2355780.1"/>
    </source>
</evidence>
<keyword evidence="1" id="KW-0813">Transport</keyword>
<reference evidence="5 7" key="1">
    <citation type="submission" date="2014-01" db="EMBL/GenBank/DDBJ databases">
        <title>Sulfitobacter sp. H3 (MCCC 1A00686) Genome Sequencing.</title>
        <authorList>
            <person name="Lai Q."/>
            <person name="Hong Z."/>
        </authorList>
    </citation>
    <scope>NUCLEOTIDE SEQUENCE [LARGE SCALE GENOMIC DNA]</scope>
    <source>
        <strain evidence="5 7">H3</strain>
    </source>
</reference>
<evidence type="ECO:0000256" key="2">
    <source>
        <dbReference type="ARBA" id="ARBA00022741"/>
    </source>
</evidence>
<dbReference type="Gene3D" id="3.40.50.300">
    <property type="entry name" value="P-loop containing nucleotide triphosphate hydrolases"/>
    <property type="match status" value="1"/>
</dbReference>
<dbReference type="SMART" id="SM00382">
    <property type="entry name" value="AAA"/>
    <property type="match status" value="1"/>
</dbReference>
<evidence type="ECO:0000313" key="7">
    <source>
        <dbReference type="Proteomes" id="UP000027746"/>
    </source>
</evidence>
<dbReference type="PROSITE" id="PS50893">
    <property type="entry name" value="ABC_TRANSPORTER_2"/>
    <property type="match status" value="1"/>
</dbReference>
<dbReference type="Pfam" id="PF00005">
    <property type="entry name" value="ABC_tran"/>
    <property type="match status" value="1"/>
</dbReference>
<protein>
    <submittedName>
        <fullName evidence="6">ABC transporter ATP-binding protein</fullName>
    </submittedName>
    <submittedName>
        <fullName evidence="5">Leucine/isoleucine/valine transporter ATP-binding subunit</fullName>
    </submittedName>
</protein>
<comment type="caution">
    <text evidence="5">The sequence shown here is derived from an EMBL/GenBank/DDBJ whole genome shotgun (WGS) entry which is preliminary data.</text>
</comment>
<dbReference type="GO" id="GO:0015192">
    <property type="term" value="F:L-phenylalanine transmembrane transporter activity"/>
    <property type="evidence" value="ECO:0007669"/>
    <property type="project" value="TreeGrafter"/>
</dbReference>
<dbReference type="Proteomes" id="UP000027746">
    <property type="component" value="Unassembled WGS sequence"/>
</dbReference>
<dbReference type="Proteomes" id="UP000809337">
    <property type="component" value="Unassembled WGS sequence"/>
</dbReference>
<evidence type="ECO:0000313" key="5">
    <source>
        <dbReference type="EMBL" id="KEJ93896.1"/>
    </source>
</evidence>
<dbReference type="Pfam" id="PF12399">
    <property type="entry name" value="BCA_ABC_TP_C"/>
    <property type="match status" value="1"/>
</dbReference>
<dbReference type="GO" id="GO:0015188">
    <property type="term" value="F:L-isoleucine transmembrane transporter activity"/>
    <property type="evidence" value="ECO:0007669"/>
    <property type="project" value="TreeGrafter"/>
</dbReference>
<evidence type="ECO:0000259" key="4">
    <source>
        <dbReference type="PROSITE" id="PS50893"/>
    </source>
</evidence>
<organism evidence="5 7">
    <name type="scientific">Pseudosulfitobacter pseudonitzschiae</name>
    <dbReference type="NCBI Taxonomy" id="1402135"/>
    <lineage>
        <taxon>Bacteria</taxon>
        <taxon>Pseudomonadati</taxon>
        <taxon>Pseudomonadota</taxon>
        <taxon>Alphaproteobacteria</taxon>
        <taxon>Rhodobacterales</taxon>
        <taxon>Roseobacteraceae</taxon>
        <taxon>Pseudosulfitobacter</taxon>
    </lineage>
</organism>
<dbReference type="PANTHER" id="PTHR45772">
    <property type="entry name" value="CONSERVED COMPONENT OF ABC TRANSPORTER FOR NATURAL AMINO ACIDS-RELATED"/>
    <property type="match status" value="1"/>
</dbReference>
<dbReference type="GO" id="GO:0005524">
    <property type="term" value="F:ATP binding"/>
    <property type="evidence" value="ECO:0007669"/>
    <property type="project" value="UniProtKB-KW"/>
</dbReference>
<dbReference type="GO" id="GO:0005304">
    <property type="term" value="F:L-valine transmembrane transporter activity"/>
    <property type="evidence" value="ECO:0007669"/>
    <property type="project" value="TreeGrafter"/>
</dbReference>
<evidence type="ECO:0000256" key="3">
    <source>
        <dbReference type="ARBA" id="ARBA00022840"/>
    </source>
</evidence>
<dbReference type="SUPFAM" id="SSF52540">
    <property type="entry name" value="P-loop containing nucleoside triphosphate hydrolases"/>
    <property type="match status" value="1"/>
</dbReference>
<dbReference type="GO" id="GO:1903806">
    <property type="term" value="P:L-isoleucine import across plasma membrane"/>
    <property type="evidence" value="ECO:0007669"/>
    <property type="project" value="TreeGrafter"/>
</dbReference>